<dbReference type="EMBL" id="JAGIZQ010000001">
    <property type="protein sequence ID" value="KAH6650440.1"/>
    <property type="molecule type" value="Genomic_DNA"/>
</dbReference>
<evidence type="ECO:0000313" key="2">
    <source>
        <dbReference type="Proteomes" id="UP000724584"/>
    </source>
</evidence>
<accession>A0ACB7PQ42</accession>
<keyword evidence="2" id="KW-1185">Reference proteome</keyword>
<organism evidence="1 2">
    <name type="scientific">Chaetomium tenue</name>
    <dbReference type="NCBI Taxonomy" id="1854479"/>
    <lineage>
        <taxon>Eukaryota</taxon>
        <taxon>Fungi</taxon>
        <taxon>Dikarya</taxon>
        <taxon>Ascomycota</taxon>
        <taxon>Pezizomycotina</taxon>
        <taxon>Sordariomycetes</taxon>
        <taxon>Sordariomycetidae</taxon>
        <taxon>Sordariales</taxon>
        <taxon>Chaetomiaceae</taxon>
        <taxon>Chaetomium</taxon>
    </lineage>
</organism>
<proteinExistence type="predicted"/>
<protein>
    <submittedName>
        <fullName evidence="1">Muts domain V-domain-containing protein</fullName>
    </submittedName>
</protein>
<reference evidence="1 2" key="1">
    <citation type="journal article" date="2021" name="Nat. Commun.">
        <title>Genetic determinants of endophytism in the Arabidopsis root mycobiome.</title>
        <authorList>
            <person name="Mesny F."/>
            <person name="Miyauchi S."/>
            <person name="Thiergart T."/>
            <person name="Pickel B."/>
            <person name="Atanasova L."/>
            <person name="Karlsson M."/>
            <person name="Huettel B."/>
            <person name="Barry K.W."/>
            <person name="Haridas S."/>
            <person name="Chen C."/>
            <person name="Bauer D."/>
            <person name="Andreopoulos W."/>
            <person name="Pangilinan J."/>
            <person name="LaButti K."/>
            <person name="Riley R."/>
            <person name="Lipzen A."/>
            <person name="Clum A."/>
            <person name="Drula E."/>
            <person name="Henrissat B."/>
            <person name="Kohler A."/>
            <person name="Grigoriev I.V."/>
            <person name="Martin F.M."/>
            <person name="Hacquard S."/>
        </authorList>
    </citation>
    <scope>NUCLEOTIDE SEQUENCE [LARGE SCALE GENOMIC DNA]</scope>
    <source>
        <strain evidence="1 2">MPI-SDFR-AT-0079</strain>
    </source>
</reference>
<evidence type="ECO:0000313" key="1">
    <source>
        <dbReference type="EMBL" id="KAH6650440.1"/>
    </source>
</evidence>
<comment type="caution">
    <text evidence="1">The sequence shown here is derived from an EMBL/GenBank/DDBJ whole genome shotgun (WGS) entry which is preliminary data.</text>
</comment>
<gene>
    <name evidence="1" type="ORF">F5144DRAFT_637241</name>
</gene>
<name>A0ACB7PQ42_9PEZI</name>
<sequence>MDGENRKKTLSMGGHLGDPASDSAAPAEDDQHHLRAPRASQGTHNRGSSTSRFGRPENDLLRRRAMSGAMRNTTAGSTSEIHSARPSDRLTRHNLASQSGNYEPILPNPFAQNPTSRDVSKFVHYDGTGNMGGVQPSRGRSSDQADRHPANAEDQVNSPYIYPGNTGYASSSSQDLHIRAAHDSSPVGDPMGSRPAMSPSNNSFGSSPPANIGDPTSWLLPRPFRHEVELPFVGETSYEDTEGTEDDFELASLSSTRSFSQGKGKFRASTPSSLGRGESNTPTIRSPYFQRGELGPEPRQVGTGGPSYDVVNANPLHPAFSMSARNNMASSSGSFTDYQSSSPSPRYQQQYHNDSRDDTQSRSYREDNRSLSRNSDAGSLWDQQPTLSRTRPASPGLWRAPDNTNSECGYGPSVISGPVTQTLTPNTSPYLRQAGQVAAYKSTSKTTGTPSRGGATGEPGEQRRPQGGNNRPSFDSSAQYRHQDSSILSPLLRPAASRHALQSTMDVDDDHTRTIQNRAETETPSILDFDFSSDSEPDAENIDDSHNLGTGHSQQGNQEQSSQLGTDPTDGTDRVVCAISESRSSDMIGVAVINITIGEVDLFKIVNDDKYQRLAETLWRASTWPQIFIVLKTAVDKHKHWNESEGLKLVDRFAWRADIKTMRQDLDRNFYVSCAFSAAMAYVEEETDVVFRDNSLRIRYRQPADTMGLDRSTITSLELFQNIRNSKGTSSTLFGLLNNTLTPQGRRMIRSALFQPSTNRDLITERHEAVEELSSNEDLFTEVRASLKRLFHIDVERSIPWLRIALQEGVSLIQGRHQMSMPSHEELQEAEKDLTHILMVKAYLGGVQSIRETLEAAGCTSKLCNWVLERCRRENTAPIASFIEEAIEQDAIYSKAPIDIRNNRMWAVKAEPNSVLEGSRQMYRDRTNEMHQYVEELSKTFQEHLGTVPQLRLASDNHYYLRFQWSDVERELTRGQAASEDGRPARMHQRRPQRLGGVAIANGIRRKHHYDCQTLELIQRSSQIQRHADIVTTQCDTFIIGLKKSLLGHAEALLAVNEAIAVLDMLCSFAHLATTQNYVRPIISDNLVLKGARHPVVEARKENFVPNDVYLGDQGARFQVVTGGNMSGKSTFIRTVALIQIMAQVGSFVPATYAAIPLCDRLFTRLSTEDKPENNLGTFGVEMTEMNMILRRVTENSLVIIDELGRGTSTKEGLSIALAMSEELIKKGCRVFFATHFTELARILNTTKQVSVLNVHVVGESSKAGDTTQISLPHTIAPGPVKNEDYGLDLSRRFLPERVVDNAEKVSNDSTMDDPALASYVKKLQTEFTIRMNIAADDDAAEGSATKDVQSPAELPTLTKPSEEEVEGWKKKCDAAESRVMHSNMAQADDKKRPFPAGEGTESLSKRARTDETPSTISQPTPINRNSMIEDLRRGACTPTTRAATPSSIRTGFSDSQADSVMHDAPTADHTPTTQAYNTNDTRHRAMSISSGSNYDEEMPDADSPDAALPPSSAQHPAAGAYAGLVQPLEQFQPLRDWYAREKAAESSSGAAREERGGGGGLDRARSATQEFLRGLHEHEHGEEGGQVEGEEMEL</sequence>
<dbReference type="Proteomes" id="UP000724584">
    <property type="component" value="Unassembled WGS sequence"/>
</dbReference>